<evidence type="ECO:0000313" key="2">
    <source>
        <dbReference type="Proteomes" id="UP000233469"/>
    </source>
</evidence>
<dbReference type="EMBL" id="LLXL01004748">
    <property type="protein sequence ID" value="PKK57104.1"/>
    <property type="molecule type" value="Genomic_DNA"/>
</dbReference>
<evidence type="ECO:0000313" key="1">
    <source>
        <dbReference type="EMBL" id="PKK57104.1"/>
    </source>
</evidence>
<proteinExistence type="predicted"/>
<dbReference type="VEuPathDB" id="FungiDB:FUN_016747"/>
<organism evidence="1 2">
    <name type="scientific">Rhizophagus irregularis</name>
    <dbReference type="NCBI Taxonomy" id="588596"/>
    <lineage>
        <taxon>Eukaryota</taxon>
        <taxon>Fungi</taxon>
        <taxon>Fungi incertae sedis</taxon>
        <taxon>Mucoromycota</taxon>
        <taxon>Glomeromycotina</taxon>
        <taxon>Glomeromycetes</taxon>
        <taxon>Glomerales</taxon>
        <taxon>Glomeraceae</taxon>
        <taxon>Rhizophagus</taxon>
    </lineage>
</organism>
<sequence length="121" mass="13489">FWQAKNSEALQENIIKVAKDDQDGVTATFDGQPLVWGAYDISAERSKTDVIRHIENLISETDKERINIKAFISDSAEEYAAARHVGNVSLGNIGINSLGCIRDVSVRHMLVLLIFATPKYR</sequence>
<accession>A0A2N1M635</accession>
<comment type="caution">
    <text evidence="1">The sequence shown here is derived from an EMBL/GenBank/DDBJ whole genome shotgun (WGS) entry which is preliminary data.</text>
</comment>
<feature type="non-terminal residue" evidence="1">
    <location>
        <position position="1"/>
    </location>
</feature>
<dbReference type="Proteomes" id="UP000233469">
    <property type="component" value="Unassembled WGS sequence"/>
</dbReference>
<name>A0A2N1M635_9GLOM</name>
<protein>
    <submittedName>
        <fullName evidence="1">Uncharacterized protein</fullName>
    </submittedName>
</protein>
<gene>
    <name evidence="1" type="ORF">RhiirC2_798665</name>
</gene>
<reference evidence="1 2" key="2">
    <citation type="submission" date="2017-10" db="EMBL/GenBank/DDBJ databases">
        <title>Extensive intraspecific genome diversity in a model arbuscular mycorrhizal fungus.</title>
        <authorList>
            <person name="Chen E.C.H."/>
            <person name="Morin E."/>
            <person name="Baudet D."/>
            <person name="Noel J."/>
            <person name="Ndikumana S."/>
            <person name="Charron P."/>
            <person name="St-Onge C."/>
            <person name="Giorgi J."/>
            <person name="Grigoriev I.V."/>
            <person name="Roux C."/>
            <person name="Martin F.M."/>
            <person name="Corradi N."/>
        </authorList>
    </citation>
    <scope>NUCLEOTIDE SEQUENCE [LARGE SCALE GENOMIC DNA]</scope>
    <source>
        <strain evidence="1 2">C2</strain>
    </source>
</reference>
<reference evidence="1 2" key="1">
    <citation type="submission" date="2016-04" db="EMBL/GenBank/DDBJ databases">
        <title>Genome analyses suggest a sexual origin of heterokaryosis in a supposedly ancient asexual fungus.</title>
        <authorList>
            <person name="Ropars J."/>
            <person name="Sedzielewska K."/>
            <person name="Noel J."/>
            <person name="Charron P."/>
            <person name="Farinelli L."/>
            <person name="Marton T."/>
            <person name="Kruger M."/>
            <person name="Pelin A."/>
            <person name="Brachmann A."/>
            <person name="Corradi N."/>
        </authorList>
    </citation>
    <scope>NUCLEOTIDE SEQUENCE [LARGE SCALE GENOMIC DNA]</scope>
    <source>
        <strain evidence="1 2">C2</strain>
    </source>
</reference>
<dbReference type="AlphaFoldDB" id="A0A2N1M635"/>